<proteinExistence type="predicted"/>
<protein>
    <submittedName>
        <fullName evidence="3">Glycine/D-amino acid oxidase</fullName>
    </submittedName>
</protein>
<dbReference type="GO" id="GO:0005737">
    <property type="term" value="C:cytoplasm"/>
    <property type="evidence" value="ECO:0007669"/>
    <property type="project" value="TreeGrafter"/>
</dbReference>
<dbReference type="PANTHER" id="PTHR13847:SF281">
    <property type="entry name" value="FAD DEPENDENT OXIDOREDUCTASE DOMAIN-CONTAINING PROTEIN"/>
    <property type="match status" value="1"/>
</dbReference>
<dbReference type="RefSeq" id="WP_234996242.1">
    <property type="nucleotide sequence ID" value="NZ_FXWH01000001.1"/>
</dbReference>
<dbReference type="Pfam" id="PF01266">
    <property type="entry name" value="DAO"/>
    <property type="match status" value="1"/>
</dbReference>
<accession>A0A1Y6EEW0</accession>
<dbReference type="Proteomes" id="UP000194450">
    <property type="component" value="Unassembled WGS sequence"/>
</dbReference>
<reference evidence="4" key="1">
    <citation type="submission" date="2017-04" db="EMBL/GenBank/DDBJ databases">
        <authorList>
            <person name="Varghese N."/>
            <person name="Submissions S."/>
        </authorList>
    </citation>
    <scope>NUCLEOTIDE SEQUENCE [LARGE SCALE GENOMIC DNA]</scope>
</reference>
<keyword evidence="1" id="KW-0560">Oxidoreductase</keyword>
<dbReference type="AlphaFoldDB" id="A0A1Y6EEW0"/>
<keyword evidence="4" id="KW-1185">Reference proteome</keyword>
<dbReference type="InterPro" id="IPR036188">
    <property type="entry name" value="FAD/NAD-bd_sf"/>
</dbReference>
<dbReference type="GO" id="GO:0016491">
    <property type="term" value="F:oxidoreductase activity"/>
    <property type="evidence" value="ECO:0007669"/>
    <property type="project" value="UniProtKB-KW"/>
</dbReference>
<evidence type="ECO:0000313" key="3">
    <source>
        <dbReference type="EMBL" id="SMQ61117.1"/>
    </source>
</evidence>
<dbReference type="InterPro" id="IPR006076">
    <property type="entry name" value="FAD-dep_OxRdtase"/>
</dbReference>
<evidence type="ECO:0000259" key="2">
    <source>
        <dbReference type="Pfam" id="PF01266"/>
    </source>
</evidence>
<gene>
    <name evidence="3" type="ORF">SAMN06297229_0517</name>
</gene>
<evidence type="ECO:0000313" key="4">
    <source>
        <dbReference type="Proteomes" id="UP000194450"/>
    </source>
</evidence>
<dbReference type="EMBL" id="FXWH01000001">
    <property type="protein sequence ID" value="SMQ61117.1"/>
    <property type="molecule type" value="Genomic_DNA"/>
</dbReference>
<dbReference type="Gene3D" id="3.50.50.60">
    <property type="entry name" value="FAD/NAD(P)-binding domain"/>
    <property type="match status" value="1"/>
</dbReference>
<evidence type="ECO:0000256" key="1">
    <source>
        <dbReference type="ARBA" id="ARBA00023002"/>
    </source>
</evidence>
<dbReference type="PANTHER" id="PTHR13847">
    <property type="entry name" value="SARCOSINE DEHYDROGENASE-RELATED"/>
    <property type="match status" value="1"/>
</dbReference>
<organism evidence="3 4">
    <name type="scientific">Pseudidiomarina planktonica</name>
    <dbReference type="NCBI Taxonomy" id="1323738"/>
    <lineage>
        <taxon>Bacteria</taxon>
        <taxon>Pseudomonadati</taxon>
        <taxon>Pseudomonadota</taxon>
        <taxon>Gammaproteobacteria</taxon>
        <taxon>Alteromonadales</taxon>
        <taxon>Idiomarinaceae</taxon>
        <taxon>Pseudidiomarina</taxon>
    </lineage>
</organism>
<dbReference type="Gene3D" id="3.30.9.10">
    <property type="entry name" value="D-Amino Acid Oxidase, subunit A, domain 2"/>
    <property type="match status" value="1"/>
</dbReference>
<feature type="domain" description="FAD dependent oxidoreductase" evidence="2">
    <location>
        <begin position="44"/>
        <end position="402"/>
    </location>
</feature>
<sequence>MQPMYDPLTSAQLGPNDSYPASYWATQGMPQWPVRSALPEQAEVVIIGAGYTGLNAALSLAKDYHREVVVVEANQLAWGCSGRNAGFVMPSTGRRSYQDWIKSYDMPMAKAIHAEQHAAIDHVRSLITDSSVACDTQHGGYLKLAHSAKANQLLVQQHQLLQQLGDAAVLHSAATVAADYVKTPVAHGALHYPQSFAVNPMQLAAVTAHAAANAGAKLVTNAPVQHWETTPQGQRLHTAAGSIEAKQVIIASNGYTPNHLHPAIHGRSLPVLSSIIVTRPLTAAQQQQIGLIPAHQFMDTRSLKYYFRLLPDGRLLFGGRGAIRGRDANKPRYAKHLQQALQATFPQLETVTLDYFWSGWVSVALDDYPRIYEAAPGVFTSMGYCGAGVAFSSLAGHRLAQLTSGDALPELPFYQSALPKFPLAQGRRLGQWLYYQWARATA</sequence>
<dbReference type="SUPFAM" id="SSF51905">
    <property type="entry name" value="FAD/NAD(P)-binding domain"/>
    <property type="match status" value="1"/>
</dbReference>
<name>A0A1Y6EEW0_9GAMM</name>